<proteinExistence type="predicted"/>
<dbReference type="EMBL" id="JARJLG010000139">
    <property type="protein sequence ID" value="KAJ7738052.1"/>
    <property type="molecule type" value="Genomic_DNA"/>
</dbReference>
<name>A0AAD7I9K0_9AGAR</name>
<gene>
    <name evidence="1" type="ORF">DFH07DRAFT_779113</name>
</gene>
<organism evidence="1 2">
    <name type="scientific">Mycena maculata</name>
    <dbReference type="NCBI Taxonomy" id="230809"/>
    <lineage>
        <taxon>Eukaryota</taxon>
        <taxon>Fungi</taxon>
        <taxon>Dikarya</taxon>
        <taxon>Basidiomycota</taxon>
        <taxon>Agaricomycotina</taxon>
        <taxon>Agaricomycetes</taxon>
        <taxon>Agaricomycetidae</taxon>
        <taxon>Agaricales</taxon>
        <taxon>Marasmiineae</taxon>
        <taxon>Mycenaceae</taxon>
        <taxon>Mycena</taxon>
    </lineage>
</organism>
<dbReference type="Proteomes" id="UP001215280">
    <property type="component" value="Unassembled WGS sequence"/>
</dbReference>
<accession>A0AAD7I9K0</accession>
<reference evidence="1" key="1">
    <citation type="submission" date="2023-03" db="EMBL/GenBank/DDBJ databases">
        <title>Massive genome expansion in bonnet fungi (Mycena s.s.) driven by repeated elements and novel gene families across ecological guilds.</title>
        <authorList>
            <consortium name="Lawrence Berkeley National Laboratory"/>
            <person name="Harder C.B."/>
            <person name="Miyauchi S."/>
            <person name="Viragh M."/>
            <person name="Kuo A."/>
            <person name="Thoen E."/>
            <person name="Andreopoulos B."/>
            <person name="Lu D."/>
            <person name="Skrede I."/>
            <person name="Drula E."/>
            <person name="Henrissat B."/>
            <person name="Morin E."/>
            <person name="Kohler A."/>
            <person name="Barry K."/>
            <person name="LaButti K."/>
            <person name="Morin E."/>
            <person name="Salamov A."/>
            <person name="Lipzen A."/>
            <person name="Mereny Z."/>
            <person name="Hegedus B."/>
            <person name="Baldrian P."/>
            <person name="Stursova M."/>
            <person name="Weitz H."/>
            <person name="Taylor A."/>
            <person name="Grigoriev I.V."/>
            <person name="Nagy L.G."/>
            <person name="Martin F."/>
            <person name="Kauserud H."/>
        </authorList>
    </citation>
    <scope>NUCLEOTIDE SEQUENCE</scope>
    <source>
        <strain evidence="1">CBHHK188m</strain>
    </source>
</reference>
<comment type="caution">
    <text evidence="1">The sequence shown here is derived from an EMBL/GenBank/DDBJ whole genome shotgun (WGS) entry which is preliminary data.</text>
</comment>
<dbReference type="AlphaFoldDB" id="A0AAD7I9K0"/>
<protein>
    <submittedName>
        <fullName evidence="1">Uncharacterized protein</fullName>
    </submittedName>
</protein>
<sequence length="264" mass="29425">MPPFEHSPAHPLSKVIPPGRLCPVFWVPRILASLFNARERKSPPTGTHIKKLRILSFATCKTIRPSDFAVAKVCTVQTHGGVCLVQEHGVPDPAGICTCIIRHNVLETLIPGRFIHVRISKQNGPLANESIPGQFPLAKDKTDRVTAHRREDESVALLFRRFVGEYATIGQVFIYMDVRVAEETNGLCRPKPHRGVRGRSHQFPAIPTRISVDRHDGGIQNIVKQVRISFNIFLAVSAQRELVDEVEDAFPDDSAVEINSNNKL</sequence>
<evidence type="ECO:0000313" key="2">
    <source>
        <dbReference type="Proteomes" id="UP001215280"/>
    </source>
</evidence>
<keyword evidence="2" id="KW-1185">Reference proteome</keyword>
<evidence type="ECO:0000313" key="1">
    <source>
        <dbReference type="EMBL" id="KAJ7738052.1"/>
    </source>
</evidence>